<evidence type="ECO:0000313" key="3">
    <source>
        <dbReference type="Proteomes" id="UP000499080"/>
    </source>
</evidence>
<feature type="compositionally biased region" description="Polar residues" evidence="1">
    <location>
        <begin position="1"/>
        <end position="19"/>
    </location>
</feature>
<comment type="caution">
    <text evidence="2">The sequence shown here is derived from an EMBL/GenBank/DDBJ whole genome shotgun (WGS) entry which is preliminary data.</text>
</comment>
<dbReference type="EMBL" id="BGPR01000287">
    <property type="protein sequence ID" value="GBM10500.1"/>
    <property type="molecule type" value="Genomic_DNA"/>
</dbReference>
<keyword evidence="3" id="KW-1185">Reference proteome</keyword>
<name>A0A4Y2D1B9_ARAVE</name>
<dbReference type="Proteomes" id="UP000499080">
    <property type="component" value="Unassembled WGS sequence"/>
</dbReference>
<sequence length="134" mass="14985">MCQTPEDTNSAAEDTNSLLPQEGPYPAKLCRTDCMKKDCSHDRLLFVCLCPQRWMTEVPETIPQMAWPARSPDLNPQTACVGHVGKTDYRSQCAARHSLRASTILTTEMGITATTNDQQHYCRHASPLSTMHFS</sequence>
<feature type="region of interest" description="Disordered" evidence="1">
    <location>
        <begin position="1"/>
        <end position="20"/>
    </location>
</feature>
<proteinExistence type="predicted"/>
<protein>
    <submittedName>
        <fullName evidence="2">Uncharacterized protein</fullName>
    </submittedName>
</protein>
<dbReference type="AlphaFoldDB" id="A0A4Y2D1B9"/>
<accession>A0A4Y2D1B9</accession>
<organism evidence="2 3">
    <name type="scientific">Araneus ventricosus</name>
    <name type="common">Orbweaver spider</name>
    <name type="synonym">Epeira ventricosa</name>
    <dbReference type="NCBI Taxonomy" id="182803"/>
    <lineage>
        <taxon>Eukaryota</taxon>
        <taxon>Metazoa</taxon>
        <taxon>Ecdysozoa</taxon>
        <taxon>Arthropoda</taxon>
        <taxon>Chelicerata</taxon>
        <taxon>Arachnida</taxon>
        <taxon>Araneae</taxon>
        <taxon>Araneomorphae</taxon>
        <taxon>Entelegynae</taxon>
        <taxon>Araneoidea</taxon>
        <taxon>Araneidae</taxon>
        <taxon>Araneus</taxon>
    </lineage>
</organism>
<evidence type="ECO:0000256" key="1">
    <source>
        <dbReference type="SAM" id="MobiDB-lite"/>
    </source>
</evidence>
<reference evidence="2 3" key="1">
    <citation type="journal article" date="2019" name="Sci. Rep.">
        <title>Orb-weaving spider Araneus ventricosus genome elucidates the spidroin gene catalogue.</title>
        <authorList>
            <person name="Kono N."/>
            <person name="Nakamura H."/>
            <person name="Ohtoshi R."/>
            <person name="Moran D.A.P."/>
            <person name="Shinohara A."/>
            <person name="Yoshida Y."/>
            <person name="Fujiwara M."/>
            <person name="Mori M."/>
            <person name="Tomita M."/>
            <person name="Arakawa K."/>
        </authorList>
    </citation>
    <scope>NUCLEOTIDE SEQUENCE [LARGE SCALE GENOMIC DNA]</scope>
</reference>
<gene>
    <name evidence="2" type="ORF">AVEN_109302_1</name>
</gene>
<evidence type="ECO:0000313" key="2">
    <source>
        <dbReference type="EMBL" id="GBM10500.1"/>
    </source>
</evidence>